<evidence type="ECO:0000313" key="2">
    <source>
        <dbReference type="EMBL" id="KND91464.1"/>
    </source>
</evidence>
<feature type="region of interest" description="Disordered" evidence="1">
    <location>
        <begin position="1"/>
        <end position="20"/>
    </location>
</feature>
<reference evidence="2 3" key="1">
    <citation type="journal article" date="2015" name="BMC Genomics">
        <title>The genome of the truffle-parasite Tolypocladium ophioglossoides and the evolution of antifungal peptaibiotics.</title>
        <authorList>
            <person name="Quandt C.A."/>
            <person name="Bushley K.E."/>
            <person name="Spatafora J.W."/>
        </authorList>
    </citation>
    <scope>NUCLEOTIDE SEQUENCE [LARGE SCALE GENOMIC DNA]</scope>
    <source>
        <strain evidence="2 3">CBS 100239</strain>
    </source>
</reference>
<dbReference type="Proteomes" id="UP000036947">
    <property type="component" value="Unassembled WGS sequence"/>
</dbReference>
<dbReference type="OrthoDB" id="4540463at2759"/>
<organism evidence="2 3">
    <name type="scientific">Tolypocladium ophioglossoides (strain CBS 100239)</name>
    <name type="common">Snaketongue truffleclub</name>
    <name type="synonym">Elaphocordyceps ophioglossoides</name>
    <dbReference type="NCBI Taxonomy" id="1163406"/>
    <lineage>
        <taxon>Eukaryota</taxon>
        <taxon>Fungi</taxon>
        <taxon>Dikarya</taxon>
        <taxon>Ascomycota</taxon>
        <taxon>Pezizomycotina</taxon>
        <taxon>Sordariomycetes</taxon>
        <taxon>Hypocreomycetidae</taxon>
        <taxon>Hypocreales</taxon>
        <taxon>Ophiocordycipitaceae</taxon>
        <taxon>Tolypocladium</taxon>
    </lineage>
</organism>
<accession>A0A0L0NBS0</accession>
<comment type="caution">
    <text evidence="2">The sequence shown here is derived from an EMBL/GenBank/DDBJ whole genome shotgun (WGS) entry which is preliminary data.</text>
</comment>
<gene>
    <name evidence="2" type="ORF">TOPH_03902</name>
</gene>
<dbReference type="EMBL" id="LFRF01000008">
    <property type="protein sequence ID" value="KND91464.1"/>
    <property type="molecule type" value="Genomic_DNA"/>
</dbReference>
<name>A0A0L0NBS0_TOLOC</name>
<protein>
    <submittedName>
        <fullName evidence="2">Uncharacterized protein</fullName>
    </submittedName>
</protein>
<proteinExistence type="predicted"/>
<dbReference type="AlphaFoldDB" id="A0A0L0NBS0"/>
<keyword evidence="3" id="KW-1185">Reference proteome</keyword>
<sequence>MPRRRPAQPATPEGLPPLPAGAYKKAYYVYPDTVYYLKNPDDAEWSRGHIHEQTTSTTLHYVVDELEYQIYSMYTQYIRKRADWD</sequence>
<evidence type="ECO:0000256" key="1">
    <source>
        <dbReference type="SAM" id="MobiDB-lite"/>
    </source>
</evidence>
<evidence type="ECO:0000313" key="3">
    <source>
        <dbReference type="Proteomes" id="UP000036947"/>
    </source>
</evidence>